<reference evidence="1 2" key="2">
    <citation type="submission" date="2010-03" db="EMBL/GenBank/DDBJ databases">
        <authorList>
            <person name="Pajon A."/>
        </authorList>
    </citation>
    <scope>NUCLEOTIDE SEQUENCE [LARGE SCALE GENOMIC DNA]</scope>
    <source>
        <strain evidence="1 2">T2-87</strain>
    </source>
</reference>
<organism evidence="1 2">
    <name type="scientific">Faecalitalea cylindroides T2-87</name>
    <dbReference type="NCBI Taxonomy" id="717960"/>
    <lineage>
        <taxon>Bacteria</taxon>
        <taxon>Bacillati</taxon>
        <taxon>Bacillota</taxon>
        <taxon>Erysipelotrichia</taxon>
        <taxon>Erysipelotrichales</taxon>
        <taxon>Erysipelotrichaceae</taxon>
        <taxon>Faecalitalea</taxon>
    </lineage>
</organism>
<dbReference type="KEGG" id="euc:EC1_11570"/>
<dbReference type="STRING" id="717960.EC1_11570"/>
<name>D4JEM9_9FIRM</name>
<reference evidence="1 2" key="1">
    <citation type="submission" date="2010-03" db="EMBL/GenBank/DDBJ databases">
        <title>The genome sequence of Eubacterium cylindroides T2-87.</title>
        <authorList>
            <consortium name="metaHIT consortium -- http://www.metahit.eu/"/>
            <person name="Pajon A."/>
            <person name="Turner K."/>
            <person name="Parkhill J."/>
            <person name="Duncan S."/>
            <person name="Flint H."/>
        </authorList>
    </citation>
    <scope>NUCLEOTIDE SEQUENCE [LARGE SCALE GENOMIC DNA]</scope>
    <source>
        <strain evidence="1 2">T2-87</strain>
    </source>
</reference>
<sequence>MKTSLPKLGKIQDMFEEIKNKGYDAVSVFQFVKGYLARWMQWR</sequence>
<proteinExistence type="predicted"/>
<gene>
    <name evidence="1" type="ORF">EC1_11570</name>
</gene>
<accession>D4JEM9</accession>
<protein>
    <submittedName>
        <fullName evidence="1">Uncharacterized protein</fullName>
    </submittedName>
</protein>
<evidence type="ECO:0000313" key="2">
    <source>
        <dbReference type="Proteomes" id="UP000008801"/>
    </source>
</evidence>
<dbReference type="HOGENOM" id="CLU_3233848_0_0_9"/>
<dbReference type="AlphaFoldDB" id="D4JEM9"/>
<evidence type="ECO:0000313" key="1">
    <source>
        <dbReference type="EMBL" id="CBK88651.1"/>
    </source>
</evidence>
<dbReference type="Proteomes" id="UP000008801">
    <property type="component" value="Chromosome"/>
</dbReference>
<dbReference type="EMBL" id="FP929041">
    <property type="protein sequence ID" value="CBK88651.1"/>
    <property type="molecule type" value="Genomic_DNA"/>
</dbReference>